<evidence type="ECO:0000313" key="1">
    <source>
        <dbReference type="EMBL" id="AAK82353.1"/>
    </source>
</evidence>
<gene>
    <name evidence="1" type="primary">Dm28c</name>
</gene>
<protein>
    <submittedName>
        <fullName evidence="1">Metacyclogenesis-specific protein</fullName>
    </submittedName>
</protein>
<reference evidence="1" key="1">
    <citation type="journal article" date="2001" name="Mol. Biochem. Parasitol.">
        <title>Cloning and characterization of the metacyclogenin gene, which is specifically expressed during Trypanosoma cruzi metacyclogenesis.</title>
        <authorList>
            <person name="Avila A.R."/>
            <person name="Yamada-Ogatta S.F."/>
            <person name="da Silva Monteiro V."/>
            <person name="Krieger M.A."/>
            <person name="Nakamura C.V."/>
            <person name="de Souza W."/>
            <person name="Goldenberg S."/>
        </authorList>
    </citation>
    <scope>NUCLEOTIDE SEQUENCE</scope>
</reference>
<name>Q95W87_TRYCR</name>
<accession>Q95W87</accession>
<dbReference type="VEuPathDB" id="TriTrypDB:BCY84_04877"/>
<sequence>MGAFSMRMPFQYLSVHLLGSIFVLCLAASGVTSTRPLVVFLAAFTDCLLREMATHVCESAYCEGMGWCSAFG</sequence>
<proteinExistence type="predicted"/>
<dbReference type="VEuPathDB" id="TriTrypDB:TcG_08079"/>
<dbReference type="EMBL" id="AF363239">
    <property type="protein sequence ID" value="AAK82353.1"/>
    <property type="molecule type" value="Genomic_DNA"/>
</dbReference>
<dbReference type="AlphaFoldDB" id="Q95W87"/>
<organism evidence="1">
    <name type="scientific">Trypanosoma cruzi</name>
    <dbReference type="NCBI Taxonomy" id="5693"/>
    <lineage>
        <taxon>Eukaryota</taxon>
        <taxon>Discoba</taxon>
        <taxon>Euglenozoa</taxon>
        <taxon>Kinetoplastea</taxon>
        <taxon>Metakinetoplastina</taxon>
        <taxon>Trypanosomatida</taxon>
        <taxon>Trypanosomatidae</taxon>
        <taxon>Trypanosoma</taxon>
        <taxon>Schizotrypanum</taxon>
    </lineage>
</organism>